<gene>
    <name evidence="2" type="ORF">M430DRAFT_21159</name>
</gene>
<keyword evidence="1" id="KW-0812">Transmembrane</keyword>
<dbReference type="RefSeq" id="XP_024719241.1">
    <property type="nucleotide sequence ID" value="XM_024864448.1"/>
</dbReference>
<keyword evidence="1" id="KW-1133">Transmembrane helix</keyword>
<evidence type="ECO:0000313" key="3">
    <source>
        <dbReference type="Proteomes" id="UP000241818"/>
    </source>
</evidence>
<evidence type="ECO:0000256" key="1">
    <source>
        <dbReference type="SAM" id="Phobius"/>
    </source>
</evidence>
<dbReference type="Proteomes" id="UP000241818">
    <property type="component" value="Unassembled WGS sequence"/>
</dbReference>
<dbReference type="AlphaFoldDB" id="A0A2T3AX88"/>
<name>A0A2T3AX88_AMORE</name>
<keyword evidence="1" id="KW-0472">Membrane</keyword>
<dbReference type="GeneID" id="36572529"/>
<evidence type="ECO:0000313" key="2">
    <source>
        <dbReference type="EMBL" id="PSS13250.1"/>
    </source>
</evidence>
<dbReference type="PANTHER" id="PTHR35896:SF3">
    <property type="entry name" value="MAJOR FACILITATOR SUPERFAMILY TRANSPORTER"/>
    <property type="match status" value="1"/>
</dbReference>
<reference evidence="2 3" key="1">
    <citation type="journal article" date="2018" name="New Phytol.">
        <title>Comparative genomics and transcriptomics depict ericoid mycorrhizal fungi as versatile saprotrophs and plant mutualists.</title>
        <authorList>
            <person name="Martino E."/>
            <person name="Morin E."/>
            <person name="Grelet G.A."/>
            <person name="Kuo A."/>
            <person name="Kohler A."/>
            <person name="Daghino S."/>
            <person name="Barry K.W."/>
            <person name="Cichocki N."/>
            <person name="Clum A."/>
            <person name="Dockter R.B."/>
            <person name="Hainaut M."/>
            <person name="Kuo R.C."/>
            <person name="LaButti K."/>
            <person name="Lindahl B.D."/>
            <person name="Lindquist E.A."/>
            <person name="Lipzen A."/>
            <person name="Khouja H.R."/>
            <person name="Magnuson J."/>
            <person name="Murat C."/>
            <person name="Ohm R.A."/>
            <person name="Singer S.W."/>
            <person name="Spatafora J.W."/>
            <person name="Wang M."/>
            <person name="Veneault-Fourrey C."/>
            <person name="Henrissat B."/>
            <person name="Grigoriev I.V."/>
            <person name="Martin F.M."/>
            <person name="Perotto S."/>
        </authorList>
    </citation>
    <scope>NUCLEOTIDE SEQUENCE [LARGE SCALE GENOMIC DNA]</scope>
    <source>
        <strain evidence="2 3">ATCC 22711</strain>
    </source>
</reference>
<dbReference type="OrthoDB" id="3501153at2759"/>
<organism evidence="2 3">
    <name type="scientific">Amorphotheca resinae ATCC 22711</name>
    <dbReference type="NCBI Taxonomy" id="857342"/>
    <lineage>
        <taxon>Eukaryota</taxon>
        <taxon>Fungi</taxon>
        <taxon>Dikarya</taxon>
        <taxon>Ascomycota</taxon>
        <taxon>Pezizomycotina</taxon>
        <taxon>Leotiomycetes</taxon>
        <taxon>Helotiales</taxon>
        <taxon>Amorphothecaceae</taxon>
        <taxon>Amorphotheca</taxon>
    </lineage>
</organism>
<proteinExistence type="predicted"/>
<dbReference type="InterPro" id="IPR053008">
    <property type="entry name" value="Phomopsin_biosynth_assoc"/>
</dbReference>
<protein>
    <submittedName>
        <fullName evidence="2">Uncharacterized protein</fullName>
    </submittedName>
</protein>
<dbReference type="InParanoid" id="A0A2T3AX88"/>
<dbReference type="PANTHER" id="PTHR35896">
    <property type="entry name" value="IG-LIKE DOMAIN-CONTAINING PROTEIN"/>
    <property type="match status" value="1"/>
</dbReference>
<feature type="transmembrane region" description="Helical" evidence="1">
    <location>
        <begin position="72"/>
        <end position="94"/>
    </location>
</feature>
<sequence length="275" mass="31852">MAPSLALPQQLIDMSSWFSEKVFSRLPSRFFSKPQLYAVISDEEGSFPGLQEPKQETSKFSDPPAQSKTLKILILLLMVVVFVSELFFVILYPLHAHSEKQFSTPPPRSSPSPFASTTVRQCGDSADAARSLDCKFDYLTISWETPGCYHPDIVESFLAAREWKFYEDPNGTAVSSWDVVSSGSRRYNVPWDWHFTHCMYTWRMMQTAVLERRALPDNILAFDHTRHCMEVVRDRRWDFEELHTLVHVKWPKCMPYEEWGMANFVDPLRSKLGII</sequence>
<keyword evidence="3" id="KW-1185">Reference proteome</keyword>
<dbReference type="EMBL" id="KZ679014">
    <property type="protein sequence ID" value="PSS13250.1"/>
    <property type="molecule type" value="Genomic_DNA"/>
</dbReference>
<accession>A0A2T3AX88</accession>